<dbReference type="RefSeq" id="WP_147339152.1">
    <property type="nucleotide sequence ID" value="NZ_JAJEQW010000017.1"/>
</dbReference>
<protein>
    <recommendedName>
        <fullName evidence="3">DUF3805 domain-containing protein</fullName>
    </recommendedName>
</protein>
<reference evidence="1" key="1">
    <citation type="submission" date="2021-10" db="EMBL/GenBank/DDBJ databases">
        <title>Anaerobic single-cell dispensing facilitates the cultivation of human gut bacteria.</title>
        <authorList>
            <person name="Afrizal A."/>
        </authorList>
    </citation>
    <scope>NUCLEOTIDE SEQUENCE</scope>
    <source>
        <strain evidence="1">CLA-AA-H204</strain>
    </source>
</reference>
<proteinExistence type="predicted"/>
<evidence type="ECO:0000313" key="1">
    <source>
        <dbReference type="EMBL" id="MCC2243177.1"/>
    </source>
</evidence>
<name>A0AAW4WL94_9FIRM</name>
<sequence>MNSEESERYKTDNEFLIQSKENTYMIYGIELSNVDESSLITFLDEEDLKKLKSANSFSQILEGIQDGVGFLWGDVTAGNTEKPSYIIYYFSSVEKGQDEDYQVYIMFYIKGDLKYMEICIMDEEHALSEKQKEHMELFTR</sequence>
<accession>A0AAW4WL94</accession>
<dbReference type="Proteomes" id="UP001198893">
    <property type="component" value="Unassembled WGS sequence"/>
</dbReference>
<organism evidence="1 2">
    <name type="scientific">Roseburia amylophila</name>
    <dbReference type="NCBI Taxonomy" id="2981794"/>
    <lineage>
        <taxon>Bacteria</taxon>
        <taxon>Bacillati</taxon>
        <taxon>Bacillota</taxon>
        <taxon>Clostridia</taxon>
        <taxon>Lachnospirales</taxon>
        <taxon>Lachnospiraceae</taxon>
        <taxon>Roseburia</taxon>
    </lineage>
</organism>
<evidence type="ECO:0008006" key="3">
    <source>
        <dbReference type="Google" id="ProtNLM"/>
    </source>
</evidence>
<evidence type="ECO:0000313" key="2">
    <source>
        <dbReference type="Proteomes" id="UP001198893"/>
    </source>
</evidence>
<gene>
    <name evidence="1" type="ORF">LKD47_12920</name>
</gene>
<dbReference type="EMBL" id="JAJEQW010000017">
    <property type="protein sequence ID" value="MCC2243177.1"/>
    <property type="molecule type" value="Genomic_DNA"/>
</dbReference>
<dbReference type="AlphaFoldDB" id="A0AAW4WL94"/>
<comment type="caution">
    <text evidence="1">The sequence shown here is derived from an EMBL/GenBank/DDBJ whole genome shotgun (WGS) entry which is preliminary data.</text>
</comment>